<dbReference type="Proteomes" id="UP001302494">
    <property type="component" value="Chromosome"/>
</dbReference>
<dbReference type="EMBL" id="CP116968">
    <property type="protein sequence ID" value="WNM63314.1"/>
    <property type="molecule type" value="Genomic_DNA"/>
</dbReference>
<dbReference type="RefSeq" id="WP_312747816.1">
    <property type="nucleotide sequence ID" value="NZ_CP116968.1"/>
</dbReference>
<dbReference type="PROSITE" id="PS51257">
    <property type="entry name" value="PROKAR_LIPOPROTEIN"/>
    <property type="match status" value="1"/>
</dbReference>
<protein>
    <recommendedName>
        <fullName evidence="3">Lipoprotein</fullName>
    </recommendedName>
</protein>
<gene>
    <name evidence="1" type="ORF">PQG83_06045</name>
</gene>
<keyword evidence="2" id="KW-1185">Reference proteome</keyword>
<evidence type="ECO:0008006" key="3">
    <source>
        <dbReference type="Google" id="ProtNLM"/>
    </source>
</evidence>
<evidence type="ECO:0000313" key="1">
    <source>
        <dbReference type="EMBL" id="WNM63314.1"/>
    </source>
</evidence>
<reference evidence="1 2" key="1">
    <citation type="submission" date="2023-01" db="EMBL/GenBank/DDBJ databases">
        <title>Cultivation and genomic characterization of new, ubiquitous marine nitrite-oxidizing bacteria from the Nitrospirales.</title>
        <authorList>
            <person name="Mueller A.J."/>
            <person name="Daebeler A."/>
            <person name="Herbold C.W."/>
            <person name="Kirkegaard R.H."/>
            <person name="Daims H."/>
        </authorList>
    </citation>
    <scope>NUCLEOTIDE SEQUENCE [LARGE SCALE GENOMIC DNA]</scope>
    <source>
        <strain evidence="1 2">DK</strain>
    </source>
</reference>
<sequence length="158" mass="18188">MRNNFILGVVGFFVLLGACASQHSSHNNLDEQVDLYLSTLDDKHFVWCELDLEQCRRDFEAWKRTKQGLSIIKEFERENTDQPDNTQQLPNVFRTRFVEEGQLEEEMVGKDGKGQSIDRDPDGLGRFYWTTDNNGNNGHTIQEGMSMAPRIHGPQSPR</sequence>
<organism evidence="1 2">
    <name type="scientific">Candidatus Nitrospira neomarina</name>
    <dbReference type="NCBI Taxonomy" id="3020899"/>
    <lineage>
        <taxon>Bacteria</taxon>
        <taxon>Pseudomonadati</taxon>
        <taxon>Nitrospirota</taxon>
        <taxon>Nitrospiria</taxon>
        <taxon>Nitrospirales</taxon>
        <taxon>Nitrospiraceae</taxon>
        <taxon>Nitrospira</taxon>
    </lineage>
</organism>
<dbReference type="AlphaFoldDB" id="A0AA96K4F7"/>
<name>A0AA96K4F7_9BACT</name>
<accession>A0AA96K4F7</accession>
<proteinExistence type="predicted"/>
<evidence type="ECO:0000313" key="2">
    <source>
        <dbReference type="Proteomes" id="UP001302494"/>
    </source>
</evidence>
<dbReference type="KEGG" id="nneo:PQG83_06045"/>